<evidence type="ECO:0000259" key="6">
    <source>
        <dbReference type="PROSITE" id="PS50850"/>
    </source>
</evidence>
<comment type="subcellular location">
    <subcellularLocation>
        <location evidence="1">Membrane</location>
        <topology evidence="1">Multi-pass membrane protein</topology>
    </subcellularLocation>
</comment>
<evidence type="ECO:0000313" key="9">
    <source>
        <dbReference type="Proteomes" id="UP000075230"/>
    </source>
</evidence>
<dbReference type="InterPro" id="IPR020846">
    <property type="entry name" value="MFS_dom"/>
</dbReference>
<dbReference type="CDD" id="cd17323">
    <property type="entry name" value="MFS_Tpo1_MDR_like"/>
    <property type="match status" value="1"/>
</dbReference>
<evidence type="ECO:0000256" key="2">
    <source>
        <dbReference type="ARBA" id="ARBA00022692"/>
    </source>
</evidence>
<keyword evidence="2 5" id="KW-0812">Transmembrane</keyword>
<reference evidence="9" key="2">
    <citation type="submission" date="2016-02" db="EMBL/GenBank/DDBJ databases">
        <title>Genome sequencing of Aspergillus luchuensis NBRC 4314.</title>
        <authorList>
            <person name="Yamada O."/>
        </authorList>
    </citation>
    <scope>NUCLEOTIDE SEQUENCE [LARGE SCALE GENOMIC DNA]</scope>
    <source>
        <strain evidence="9">RIB 2604</strain>
    </source>
</reference>
<feature type="transmembrane region" description="Helical" evidence="5">
    <location>
        <begin position="204"/>
        <end position="226"/>
    </location>
</feature>
<evidence type="ECO:0000256" key="4">
    <source>
        <dbReference type="ARBA" id="ARBA00023136"/>
    </source>
</evidence>
<organism evidence="8 9">
    <name type="scientific">Aspergillus kawachii</name>
    <name type="common">White koji mold</name>
    <name type="synonym">Aspergillus awamori var. kawachi</name>
    <dbReference type="NCBI Taxonomy" id="1069201"/>
    <lineage>
        <taxon>Eukaryota</taxon>
        <taxon>Fungi</taxon>
        <taxon>Dikarya</taxon>
        <taxon>Ascomycota</taxon>
        <taxon>Pezizomycotina</taxon>
        <taxon>Eurotiomycetes</taxon>
        <taxon>Eurotiomycetidae</taxon>
        <taxon>Eurotiales</taxon>
        <taxon>Aspergillaceae</taxon>
        <taxon>Aspergillus</taxon>
        <taxon>Aspergillus subgen. Circumdati</taxon>
    </lineage>
</organism>
<feature type="transmembrane region" description="Helical" evidence="5">
    <location>
        <begin position="266"/>
        <end position="287"/>
    </location>
</feature>
<reference evidence="7" key="3">
    <citation type="submission" date="2021-01" db="EMBL/GenBank/DDBJ databases">
        <authorList>
            <consortium name="Aspergillus luchuensis mut. kawachii IFO 4304 genome sequencing consortium"/>
            <person name="Kazuki M."/>
            <person name="Futagami T."/>
        </authorList>
    </citation>
    <scope>NUCLEOTIDE SEQUENCE</scope>
    <source>
        <strain evidence="7">IFO 4308</strain>
    </source>
</reference>
<feature type="transmembrane region" description="Helical" evidence="5">
    <location>
        <begin position="452"/>
        <end position="471"/>
    </location>
</feature>
<dbReference type="Gene3D" id="1.20.1250.20">
    <property type="entry name" value="MFS general substrate transporter like domains"/>
    <property type="match status" value="1"/>
</dbReference>
<feature type="transmembrane region" description="Helical" evidence="5">
    <location>
        <begin position="107"/>
        <end position="127"/>
    </location>
</feature>
<dbReference type="Proteomes" id="UP000075230">
    <property type="component" value="Unassembled WGS sequence"/>
</dbReference>
<dbReference type="PROSITE" id="PS50850">
    <property type="entry name" value="MFS"/>
    <property type="match status" value="1"/>
</dbReference>
<feature type="transmembrane region" description="Helical" evidence="5">
    <location>
        <begin position="516"/>
        <end position="538"/>
    </location>
</feature>
<dbReference type="VEuPathDB" id="FungiDB:ASPFODRAFT_59384"/>
<dbReference type="EMBL" id="AP024430">
    <property type="protein sequence ID" value="BCS02209.1"/>
    <property type="molecule type" value="Genomic_DNA"/>
</dbReference>
<gene>
    <name evidence="7" type="ORF">AKAW2_60473A</name>
    <name evidence="8" type="ORF">RIB2604_03001030</name>
</gene>
<dbReference type="InterPro" id="IPR036259">
    <property type="entry name" value="MFS_trans_sf"/>
</dbReference>
<feature type="transmembrane region" description="Helical" evidence="5">
    <location>
        <begin position="147"/>
        <end position="166"/>
    </location>
</feature>
<feature type="transmembrane region" description="Helical" evidence="5">
    <location>
        <begin position="238"/>
        <end position="260"/>
    </location>
</feature>
<evidence type="ECO:0000256" key="5">
    <source>
        <dbReference type="SAM" id="Phobius"/>
    </source>
</evidence>
<feature type="transmembrane region" description="Helical" evidence="5">
    <location>
        <begin position="344"/>
        <end position="363"/>
    </location>
</feature>
<dbReference type="Pfam" id="PF07690">
    <property type="entry name" value="MFS_1"/>
    <property type="match status" value="1"/>
</dbReference>
<dbReference type="GO" id="GO:0022857">
    <property type="term" value="F:transmembrane transporter activity"/>
    <property type="evidence" value="ECO:0007669"/>
    <property type="project" value="InterPro"/>
</dbReference>
<dbReference type="GeneID" id="64963530"/>
<sequence length="579" mass="63743">MQSYLQYRSIRGGIRRQVDEHPGLVIPCCKDGNRRHNLFDNTEGNAKTEGSPDIGLSPLQGYSLRQRADFDRHPPPGIELSDRDHSTVFLVGWDHEKDTMNPRNFPLATRISVTLLVSAIAFVVSAASSIETAVLHQNSAAYNVSEVVASLATGIFLLGFAAGSLVSGPLSEILGRNVVYIGSLSLFMLFTMASGLAPNIGTQLLFRFLAGVFGCPPLTCAGGTIADIWDPLEKTLAFPLYAILSFGGAILSPLIASYMGQGTLSWRWTNCIILIMAGLVLVLVVLFQPETYSRLLMNWKASHLRKSTGDLRYQSAMDLDRTTPLSRIVTACVRQLTLPIQEPIILLLSLYMTVLYIVLFTFFDGYSYIFSDIHGLSQGLTNIVWVAMYVGIVLAALLVPVHYRRMKRLESLSRDLPSPNNPDTAQNGDINVSLNRDDQQAKAQSATPEHRLWYAMIGAPAIPISLFWMAWTDHANISIWSPIVGSSLFGFGSICIFISSYMYIIDAYEAYAASALGFMTVSRYCAAGGMTVVGIPFYQNVGVHWTLTSLGIISAVLTPVPYIFWRFGDVVRGWSRYAV</sequence>
<evidence type="ECO:0000313" key="7">
    <source>
        <dbReference type="EMBL" id="BCS02209.1"/>
    </source>
</evidence>
<dbReference type="Proteomes" id="UP000661280">
    <property type="component" value="Chromosome 6"/>
</dbReference>
<feature type="transmembrane region" description="Helical" evidence="5">
    <location>
        <begin position="544"/>
        <end position="565"/>
    </location>
</feature>
<keyword evidence="3 5" id="KW-1133">Transmembrane helix</keyword>
<protein>
    <submittedName>
        <fullName evidence="8">C6 transcription factor</fullName>
    </submittedName>
</protein>
<reference evidence="7" key="4">
    <citation type="submission" date="2021-02" db="EMBL/GenBank/DDBJ databases">
        <title>Aspergillus luchuensis mut. kawachii IFO 4304 genome sequence.</title>
        <authorList>
            <person name="Mori K."/>
            <person name="Kadooka C."/>
            <person name="Goto M."/>
            <person name="Futagami T."/>
        </authorList>
    </citation>
    <scope>NUCLEOTIDE SEQUENCE</scope>
    <source>
        <strain evidence="7">IFO 4308</strain>
    </source>
</reference>
<accession>A0A146FXU6</accession>
<dbReference type="PANTHER" id="PTHR23502">
    <property type="entry name" value="MAJOR FACILITATOR SUPERFAMILY"/>
    <property type="match status" value="1"/>
</dbReference>
<dbReference type="EMBL" id="BCWF01000029">
    <property type="protein sequence ID" value="GAT29571.1"/>
    <property type="molecule type" value="Genomic_DNA"/>
</dbReference>
<evidence type="ECO:0000313" key="8">
    <source>
        <dbReference type="EMBL" id="GAT29571.1"/>
    </source>
</evidence>
<dbReference type="OrthoDB" id="3936150at2759"/>
<dbReference type="AlphaFoldDB" id="A0A146FXU6"/>
<keyword evidence="10" id="KW-1185">Reference proteome</keyword>
<feature type="transmembrane region" description="Helical" evidence="5">
    <location>
        <begin position="483"/>
        <end position="504"/>
    </location>
</feature>
<dbReference type="GO" id="GO:0005886">
    <property type="term" value="C:plasma membrane"/>
    <property type="evidence" value="ECO:0007669"/>
    <property type="project" value="TreeGrafter"/>
</dbReference>
<evidence type="ECO:0000256" key="1">
    <source>
        <dbReference type="ARBA" id="ARBA00004141"/>
    </source>
</evidence>
<feature type="domain" description="Major facilitator superfamily (MFS) profile" evidence="6">
    <location>
        <begin position="113"/>
        <end position="579"/>
    </location>
</feature>
<reference evidence="8 9" key="1">
    <citation type="journal article" date="2016" name="DNA Res.">
        <title>Genome sequence of Aspergillus luchuensis NBRC 4314.</title>
        <authorList>
            <person name="Yamada O."/>
            <person name="Machida M."/>
            <person name="Hosoyama A."/>
            <person name="Goto M."/>
            <person name="Takahashi T."/>
            <person name="Futagami T."/>
            <person name="Yamagata Y."/>
            <person name="Takeuchi M."/>
            <person name="Kobayashi T."/>
            <person name="Koike H."/>
            <person name="Abe K."/>
            <person name="Asai K."/>
            <person name="Arita M."/>
            <person name="Fujita N."/>
            <person name="Fukuda K."/>
            <person name="Higa K."/>
            <person name="Horikawa H."/>
            <person name="Ishikawa T."/>
            <person name="Jinno K."/>
            <person name="Kato Y."/>
            <person name="Kirimura K."/>
            <person name="Mizutani O."/>
            <person name="Nakasone K."/>
            <person name="Sano M."/>
            <person name="Shiraishi Y."/>
            <person name="Tsukahara M."/>
            <person name="Gomi K."/>
        </authorList>
    </citation>
    <scope>NUCLEOTIDE SEQUENCE [LARGE SCALE GENOMIC DNA]</scope>
    <source>
        <strain evidence="8 9">RIB 2604</strain>
    </source>
</reference>
<dbReference type="KEGG" id="aluc:AKAW2_60473A"/>
<keyword evidence="4 5" id="KW-0472">Membrane</keyword>
<evidence type="ECO:0000313" key="10">
    <source>
        <dbReference type="Proteomes" id="UP000661280"/>
    </source>
</evidence>
<dbReference type="RefSeq" id="XP_041545971.1">
    <property type="nucleotide sequence ID" value="XM_041692603.1"/>
</dbReference>
<feature type="transmembrane region" description="Helical" evidence="5">
    <location>
        <begin position="383"/>
        <end position="403"/>
    </location>
</feature>
<dbReference type="SUPFAM" id="SSF103473">
    <property type="entry name" value="MFS general substrate transporter"/>
    <property type="match status" value="1"/>
</dbReference>
<dbReference type="PANTHER" id="PTHR23502:SF47">
    <property type="entry name" value="MAJOR FACILITATOR SUPERFAMILY (MFS) PROFILE DOMAIN-CONTAINING PROTEIN-RELATED"/>
    <property type="match status" value="1"/>
</dbReference>
<name>A0A146FXU6_ASPKA</name>
<dbReference type="InterPro" id="IPR011701">
    <property type="entry name" value="MFS"/>
</dbReference>
<proteinExistence type="predicted"/>
<evidence type="ECO:0000256" key="3">
    <source>
        <dbReference type="ARBA" id="ARBA00022989"/>
    </source>
</evidence>
<feature type="transmembrane region" description="Helical" evidence="5">
    <location>
        <begin position="178"/>
        <end position="198"/>
    </location>
</feature>